<dbReference type="RefSeq" id="WP_354659120.1">
    <property type="nucleotide sequence ID" value="NZ_JBEXAC010000001.1"/>
</dbReference>
<dbReference type="PIRSF" id="PIRSF000294">
    <property type="entry name" value="Cytochrome-c_peroxidase"/>
    <property type="match status" value="1"/>
</dbReference>
<dbReference type="InterPro" id="IPR004852">
    <property type="entry name" value="Di-haem_cyt_c_peroxidsae"/>
</dbReference>
<evidence type="ECO:0000256" key="7">
    <source>
        <dbReference type="ARBA" id="ARBA00023004"/>
    </source>
</evidence>
<evidence type="ECO:0000313" key="11">
    <source>
        <dbReference type="EMBL" id="MET6996478.1"/>
    </source>
</evidence>
<reference evidence="11 12" key="1">
    <citation type="submission" date="2024-06" db="EMBL/GenBank/DDBJ databases">
        <title>Chitinophaga defluvii sp. nov., isolated from municipal sewage.</title>
        <authorList>
            <person name="Zhang L."/>
        </authorList>
    </citation>
    <scope>NUCLEOTIDE SEQUENCE [LARGE SCALE GENOMIC DNA]</scope>
    <source>
        <strain evidence="11 12">H8</strain>
    </source>
</reference>
<comment type="caution">
    <text evidence="11">The sequence shown here is derived from an EMBL/GenBank/DDBJ whole genome shotgun (WGS) entry which is preliminary data.</text>
</comment>
<protein>
    <submittedName>
        <fullName evidence="11">Cytochrome c peroxidase</fullName>
        <ecNumber evidence="11">1.11.1.5</ecNumber>
    </submittedName>
</protein>
<dbReference type="InterPro" id="IPR036909">
    <property type="entry name" value="Cyt_c-like_dom_sf"/>
</dbReference>
<evidence type="ECO:0000256" key="1">
    <source>
        <dbReference type="ARBA" id="ARBA00004418"/>
    </source>
</evidence>
<keyword evidence="3 8" id="KW-0479">Metal-binding</keyword>
<dbReference type="GO" id="GO:0004130">
    <property type="term" value="F:cytochrome-c peroxidase activity"/>
    <property type="evidence" value="ECO:0007669"/>
    <property type="project" value="UniProtKB-EC"/>
</dbReference>
<feature type="chain" id="PRO_5045256871" evidence="9">
    <location>
        <begin position="27"/>
        <end position="345"/>
    </location>
</feature>
<dbReference type="InterPro" id="IPR009056">
    <property type="entry name" value="Cyt_c-like_dom"/>
</dbReference>
<comment type="subcellular location">
    <subcellularLocation>
        <location evidence="1">Periplasm</location>
    </subcellularLocation>
</comment>
<organism evidence="11 12">
    <name type="scientific">Chitinophaga defluvii</name>
    <dbReference type="NCBI Taxonomy" id="3163343"/>
    <lineage>
        <taxon>Bacteria</taxon>
        <taxon>Pseudomonadati</taxon>
        <taxon>Bacteroidota</taxon>
        <taxon>Chitinophagia</taxon>
        <taxon>Chitinophagales</taxon>
        <taxon>Chitinophagaceae</taxon>
        <taxon>Chitinophaga</taxon>
    </lineage>
</organism>
<evidence type="ECO:0000256" key="3">
    <source>
        <dbReference type="ARBA" id="ARBA00022723"/>
    </source>
</evidence>
<evidence type="ECO:0000256" key="9">
    <source>
        <dbReference type="SAM" id="SignalP"/>
    </source>
</evidence>
<evidence type="ECO:0000259" key="10">
    <source>
        <dbReference type="PROSITE" id="PS51007"/>
    </source>
</evidence>
<feature type="domain" description="Cytochrome c" evidence="10">
    <location>
        <begin position="205"/>
        <end position="330"/>
    </location>
</feature>
<dbReference type="EC" id="1.11.1.5" evidence="11"/>
<keyword evidence="4 9" id="KW-0732">Signal</keyword>
<keyword evidence="2 8" id="KW-0349">Heme</keyword>
<accession>A0ABV2T0C2</accession>
<evidence type="ECO:0000256" key="6">
    <source>
        <dbReference type="ARBA" id="ARBA00023002"/>
    </source>
</evidence>
<dbReference type="PROSITE" id="PS51257">
    <property type="entry name" value="PROKAR_LIPOPROTEIN"/>
    <property type="match status" value="1"/>
</dbReference>
<dbReference type="Gene3D" id="1.10.760.10">
    <property type="entry name" value="Cytochrome c-like domain"/>
    <property type="match status" value="2"/>
</dbReference>
<keyword evidence="12" id="KW-1185">Reference proteome</keyword>
<evidence type="ECO:0000256" key="8">
    <source>
        <dbReference type="PROSITE-ProRule" id="PRU00433"/>
    </source>
</evidence>
<dbReference type="SUPFAM" id="SSF46626">
    <property type="entry name" value="Cytochrome c"/>
    <property type="match status" value="2"/>
</dbReference>
<dbReference type="EMBL" id="JBEXAC010000001">
    <property type="protein sequence ID" value="MET6996478.1"/>
    <property type="molecule type" value="Genomic_DNA"/>
</dbReference>
<keyword evidence="7 8" id="KW-0408">Iron</keyword>
<dbReference type="PANTHER" id="PTHR30600">
    <property type="entry name" value="CYTOCHROME C PEROXIDASE-RELATED"/>
    <property type="match status" value="1"/>
</dbReference>
<dbReference type="InterPro" id="IPR026259">
    <property type="entry name" value="MauG/Cytc_peroxidase"/>
</dbReference>
<name>A0ABV2T0C2_9BACT</name>
<keyword evidence="11" id="KW-0575">Peroxidase</keyword>
<sequence>MTKKYRIILLLLAAGLYACSKSEVVAAFIGFKQPSNFPAPAYNLAGNQITQAGFELGRKLFYEPRLSRNNTISCGDCHIQTAAFTHHGHDVSHGIDDRLGSRNAPPMMNLAWHSTFMLDGGVFDLDLQPIAPITNEVEMDETLDNVLKKLREHPQYPALFKKAFGSEEISTARMMKALSQFMVMLVSDHAKYDKVMRKEGETFTAAEQAGYKLFQEKCNACHKEPLFSDYSFRNNGIGAGPNNDEGRYAITLNAGDKYKFKVPSLRNLAYTAPYMHDGRFYTLDGVLEHYTAEVQDMPTLDPLLKQNGKLGISLTAEEKKQLLAFLNTLNDKEFITDRRFSEQAQ</sequence>
<dbReference type="InterPro" id="IPR051395">
    <property type="entry name" value="Cytochrome_c_Peroxidase/MauG"/>
</dbReference>
<evidence type="ECO:0000256" key="2">
    <source>
        <dbReference type="ARBA" id="ARBA00022617"/>
    </source>
</evidence>
<evidence type="ECO:0000313" key="12">
    <source>
        <dbReference type="Proteomes" id="UP001549749"/>
    </source>
</evidence>
<dbReference type="Pfam" id="PF03150">
    <property type="entry name" value="CCP_MauG"/>
    <property type="match status" value="1"/>
</dbReference>
<dbReference type="PROSITE" id="PS51007">
    <property type="entry name" value="CYTC"/>
    <property type="match status" value="1"/>
</dbReference>
<dbReference type="Proteomes" id="UP001549749">
    <property type="component" value="Unassembled WGS sequence"/>
</dbReference>
<evidence type="ECO:0000256" key="5">
    <source>
        <dbReference type="ARBA" id="ARBA00022764"/>
    </source>
</evidence>
<keyword evidence="5" id="KW-0574">Periplasm</keyword>
<gene>
    <name evidence="11" type="ORF">ABR189_03835</name>
</gene>
<proteinExistence type="predicted"/>
<evidence type="ECO:0000256" key="4">
    <source>
        <dbReference type="ARBA" id="ARBA00022729"/>
    </source>
</evidence>
<feature type="signal peptide" evidence="9">
    <location>
        <begin position="1"/>
        <end position="26"/>
    </location>
</feature>
<keyword evidence="6 11" id="KW-0560">Oxidoreductase</keyword>